<feature type="compositionally biased region" description="Low complexity" evidence="1">
    <location>
        <begin position="34"/>
        <end position="43"/>
    </location>
</feature>
<feature type="compositionally biased region" description="Polar residues" evidence="1">
    <location>
        <begin position="12"/>
        <end position="27"/>
    </location>
</feature>
<keyword evidence="3" id="KW-1185">Reference proteome</keyword>
<gene>
    <name evidence="2" type="ORF">NDU88_004136</name>
</gene>
<feature type="region of interest" description="Disordered" evidence="1">
    <location>
        <begin position="1"/>
        <end position="54"/>
    </location>
</feature>
<evidence type="ECO:0000313" key="3">
    <source>
        <dbReference type="Proteomes" id="UP001066276"/>
    </source>
</evidence>
<evidence type="ECO:0000313" key="2">
    <source>
        <dbReference type="EMBL" id="KAJ1200312.1"/>
    </source>
</evidence>
<name>A0AAV7VJF4_PLEWA</name>
<dbReference type="EMBL" id="JANPWB010000003">
    <property type="protein sequence ID" value="KAJ1200312.1"/>
    <property type="molecule type" value="Genomic_DNA"/>
</dbReference>
<comment type="caution">
    <text evidence="2">The sequence shown here is derived from an EMBL/GenBank/DDBJ whole genome shotgun (WGS) entry which is preliminary data.</text>
</comment>
<organism evidence="2 3">
    <name type="scientific">Pleurodeles waltl</name>
    <name type="common">Iberian ribbed newt</name>
    <dbReference type="NCBI Taxonomy" id="8319"/>
    <lineage>
        <taxon>Eukaryota</taxon>
        <taxon>Metazoa</taxon>
        <taxon>Chordata</taxon>
        <taxon>Craniata</taxon>
        <taxon>Vertebrata</taxon>
        <taxon>Euteleostomi</taxon>
        <taxon>Amphibia</taxon>
        <taxon>Batrachia</taxon>
        <taxon>Caudata</taxon>
        <taxon>Salamandroidea</taxon>
        <taxon>Salamandridae</taxon>
        <taxon>Pleurodelinae</taxon>
        <taxon>Pleurodeles</taxon>
    </lineage>
</organism>
<sequence length="218" mass="24557">MDWSKNGGDTFYSLTEDSEAISSGSNQSEDEESISSGLESLSSAAGPTVKLQQRRRRRIKLQCHSIGGTDCPERSVATLKWDYSGIRLSSLEKDSKYIPLPKADTGENSTSEHINNTASTETNMLQLIYGTIRELQTELRTESLRARMTTKELQVTVRKVAKSCGEIEEKLNTMENRTSVVEAEVEVLKEQVETQGGQLTDIMWKLEDYENRQKRNNL</sequence>
<accession>A0AAV7VJF4</accession>
<protein>
    <submittedName>
        <fullName evidence="2">Uncharacterized protein</fullName>
    </submittedName>
</protein>
<dbReference type="Proteomes" id="UP001066276">
    <property type="component" value="Chromosome 2_1"/>
</dbReference>
<dbReference type="AlphaFoldDB" id="A0AAV7VJF4"/>
<proteinExistence type="predicted"/>
<reference evidence="2" key="1">
    <citation type="journal article" date="2022" name="bioRxiv">
        <title>Sequencing and chromosome-scale assembly of the giantPleurodeles waltlgenome.</title>
        <authorList>
            <person name="Brown T."/>
            <person name="Elewa A."/>
            <person name="Iarovenko S."/>
            <person name="Subramanian E."/>
            <person name="Araus A.J."/>
            <person name="Petzold A."/>
            <person name="Susuki M."/>
            <person name="Suzuki K.-i.T."/>
            <person name="Hayashi T."/>
            <person name="Toyoda A."/>
            <person name="Oliveira C."/>
            <person name="Osipova E."/>
            <person name="Leigh N.D."/>
            <person name="Simon A."/>
            <person name="Yun M.H."/>
        </authorList>
    </citation>
    <scope>NUCLEOTIDE SEQUENCE</scope>
    <source>
        <strain evidence="2">20211129_DDA</strain>
        <tissue evidence="2">Liver</tissue>
    </source>
</reference>
<evidence type="ECO:0000256" key="1">
    <source>
        <dbReference type="SAM" id="MobiDB-lite"/>
    </source>
</evidence>